<dbReference type="WBParaSite" id="ACAC_0000333401-mRNA-1">
    <property type="protein sequence ID" value="ACAC_0000333401-mRNA-1"/>
    <property type="gene ID" value="ACAC_0000333401"/>
</dbReference>
<feature type="region of interest" description="Disordered" evidence="1">
    <location>
        <begin position="65"/>
        <end position="84"/>
    </location>
</feature>
<keyword evidence="2" id="KW-1185">Reference proteome</keyword>
<organism evidence="2 3">
    <name type="scientific">Angiostrongylus cantonensis</name>
    <name type="common">Rat lungworm</name>
    <dbReference type="NCBI Taxonomy" id="6313"/>
    <lineage>
        <taxon>Eukaryota</taxon>
        <taxon>Metazoa</taxon>
        <taxon>Ecdysozoa</taxon>
        <taxon>Nematoda</taxon>
        <taxon>Chromadorea</taxon>
        <taxon>Rhabditida</taxon>
        <taxon>Rhabditina</taxon>
        <taxon>Rhabditomorpha</taxon>
        <taxon>Strongyloidea</taxon>
        <taxon>Metastrongylidae</taxon>
        <taxon>Angiostrongylus</taxon>
    </lineage>
</organism>
<name>A0A0K0CZY1_ANGCA</name>
<protein>
    <submittedName>
        <fullName evidence="3">Uncharacterized protein</fullName>
    </submittedName>
</protein>
<evidence type="ECO:0000256" key="1">
    <source>
        <dbReference type="SAM" id="MobiDB-lite"/>
    </source>
</evidence>
<sequence length="84" mass="9596">MTILDFELSTLPNPNLDARTPRPLVTISRREVTMSTDTTNIIMTKWSKEMWQGMVNRVVRDLASGKFGSNSQHLPPSHERETEP</sequence>
<dbReference type="AlphaFoldDB" id="A0A0K0CZY1"/>
<accession>A0A0K0CZY1</accession>
<proteinExistence type="predicted"/>
<reference evidence="2" key="1">
    <citation type="submission" date="2012-09" db="EMBL/GenBank/DDBJ databases">
        <authorList>
            <person name="Martin A.A."/>
        </authorList>
    </citation>
    <scope>NUCLEOTIDE SEQUENCE</scope>
</reference>
<dbReference type="Proteomes" id="UP000035642">
    <property type="component" value="Unassembled WGS sequence"/>
</dbReference>
<evidence type="ECO:0000313" key="3">
    <source>
        <dbReference type="WBParaSite" id="ACAC_0000333401-mRNA-1"/>
    </source>
</evidence>
<evidence type="ECO:0000313" key="2">
    <source>
        <dbReference type="Proteomes" id="UP000035642"/>
    </source>
</evidence>
<reference evidence="3" key="2">
    <citation type="submission" date="2017-02" db="UniProtKB">
        <authorList>
            <consortium name="WormBaseParasite"/>
        </authorList>
    </citation>
    <scope>IDENTIFICATION</scope>
</reference>